<name>A0A398CPT3_9BACL</name>
<feature type="region of interest" description="Disordered" evidence="2">
    <location>
        <begin position="65"/>
        <end position="91"/>
    </location>
</feature>
<dbReference type="OrthoDB" id="9774690at2"/>
<keyword evidence="5" id="KW-1185">Reference proteome</keyword>
<evidence type="ECO:0000259" key="3">
    <source>
        <dbReference type="Pfam" id="PF02729"/>
    </source>
</evidence>
<protein>
    <recommendedName>
        <fullName evidence="3">Aspartate/ornithine carbamoyltransferase carbamoyl-P binding domain-containing protein</fullName>
    </recommendedName>
</protein>
<evidence type="ECO:0000313" key="4">
    <source>
        <dbReference type="EMBL" id="RIE05426.1"/>
    </source>
</evidence>
<sequence length="109" mass="11591">MTTLFFEASTRTRLSFESAMNGLGGSVIGTENAAQFSSAIKARRLRIRSKSLPATAMSSLCGIRTSAQPKSGQGIGRTGHQCRGRRGRAPTQALLDAYRSARSLARSTA</sequence>
<accession>A0A398CPT3</accession>
<dbReference type="GO" id="GO:0016597">
    <property type="term" value="F:amino acid binding"/>
    <property type="evidence" value="ECO:0007669"/>
    <property type="project" value="InterPro"/>
</dbReference>
<dbReference type="InterPro" id="IPR036901">
    <property type="entry name" value="Asp/Orn_carbamoylTrfase_sf"/>
</dbReference>
<dbReference type="AlphaFoldDB" id="A0A398CPT3"/>
<comment type="caution">
    <text evidence="4">The sequence shown here is derived from an EMBL/GenBank/DDBJ whole genome shotgun (WGS) entry which is preliminary data.</text>
</comment>
<keyword evidence="1" id="KW-0808">Transferase</keyword>
<feature type="domain" description="Aspartate/ornithine carbamoyltransferase carbamoyl-P binding" evidence="3">
    <location>
        <begin position="2"/>
        <end position="98"/>
    </location>
</feature>
<gene>
    <name evidence="4" type="ORF">D3H35_00630</name>
</gene>
<dbReference type="PRINTS" id="PR00100">
    <property type="entry name" value="AOTCASE"/>
</dbReference>
<organism evidence="4 5">
    <name type="scientific">Cohnella faecalis</name>
    <dbReference type="NCBI Taxonomy" id="2315694"/>
    <lineage>
        <taxon>Bacteria</taxon>
        <taxon>Bacillati</taxon>
        <taxon>Bacillota</taxon>
        <taxon>Bacilli</taxon>
        <taxon>Bacillales</taxon>
        <taxon>Paenibacillaceae</taxon>
        <taxon>Cohnella</taxon>
    </lineage>
</organism>
<evidence type="ECO:0000313" key="5">
    <source>
        <dbReference type="Proteomes" id="UP000266340"/>
    </source>
</evidence>
<proteinExistence type="predicted"/>
<evidence type="ECO:0000256" key="2">
    <source>
        <dbReference type="SAM" id="MobiDB-lite"/>
    </source>
</evidence>
<dbReference type="Proteomes" id="UP000266340">
    <property type="component" value="Unassembled WGS sequence"/>
</dbReference>
<dbReference type="GO" id="GO:0006520">
    <property type="term" value="P:amino acid metabolic process"/>
    <property type="evidence" value="ECO:0007669"/>
    <property type="project" value="InterPro"/>
</dbReference>
<dbReference type="Pfam" id="PF02729">
    <property type="entry name" value="OTCace_N"/>
    <property type="match status" value="1"/>
</dbReference>
<dbReference type="GO" id="GO:0016743">
    <property type="term" value="F:carboxyl- or carbamoyltransferase activity"/>
    <property type="evidence" value="ECO:0007669"/>
    <property type="project" value="InterPro"/>
</dbReference>
<evidence type="ECO:0000256" key="1">
    <source>
        <dbReference type="ARBA" id="ARBA00022679"/>
    </source>
</evidence>
<dbReference type="InterPro" id="IPR006130">
    <property type="entry name" value="Asp/Orn_carbamoylTrfase"/>
</dbReference>
<dbReference type="EMBL" id="QXJM01000006">
    <property type="protein sequence ID" value="RIE05426.1"/>
    <property type="molecule type" value="Genomic_DNA"/>
</dbReference>
<dbReference type="SUPFAM" id="SSF53671">
    <property type="entry name" value="Aspartate/ornithine carbamoyltransferase"/>
    <property type="match status" value="1"/>
</dbReference>
<dbReference type="Gene3D" id="3.40.50.1370">
    <property type="entry name" value="Aspartate/ornithine carbamoyltransferase"/>
    <property type="match status" value="1"/>
</dbReference>
<dbReference type="InterPro" id="IPR006132">
    <property type="entry name" value="Asp/Orn_carbamoyltranf_P-bd"/>
</dbReference>
<dbReference type="RefSeq" id="WP_119147333.1">
    <property type="nucleotide sequence ID" value="NZ_QXJM01000006.1"/>
</dbReference>
<reference evidence="4 5" key="1">
    <citation type="submission" date="2018-09" db="EMBL/GenBank/DDBJ databases">
        <title>Cohnella cavernae sp. nov., isolated from a karst cave.</title>
        <authorList>
            <person name="Zhu H."/>
        </authorList>
    </citation>
    <scope>NUCLEOTIDE SEQUENCE [LARGE SCALE GENOMIC DNA]</scope>
    <source>
        <strain evidence="4 5">K2E09-144</strain>
    </source>
</reference>
<dbReference type="PROSITE" id="PS00097">
    <property type="entry name" value="CARBAMOYLTRANSFERASE"/>
    <property type="match status" value="1"/>
</dbReference>